<protein>
    <submittedName>
        <fullName evidence="1">Uncharacterized protein</fullName>
    </submittedName>
</protein>
<organism evidence="1 2">
    <name type="scientific">Elizabethkingia argenteiflava</name>
    <dbReference type="NCBI Taxonomy" id="2681556"/>
    <lineage>
        <taxon>Bacteria</taxon>
        <taxon>Pseudomonadati</taxon>
        <taxon>Bacteroidota</taxon>
        <taxon>Flavobacteriia</taxon>
        <taxon>Flavobacteriales</taxon>
        <taxon>Weeksellaceae</taxon>
        <taxon>Elizabethkingia</taxon>
    </lineage>
</organism>
<dbReference type="RefSeq" id="WP_166519887.1">
    <property type="nucleotide sequence ID" value="NZ_JAAABJ010000588.1"/>
</dbReference>
<dbReference type="Proteomes" id="UP000553459">
    <property type="component" value="Unassembled WGS sequence"/>
</dbReference>
<proteinExistence type="predicted"/>
<evidence type="ECO:0000313" key="2">
    <source>
        <dbReference type="Proteomes" id="UP000553459"/>
    </source>
</evidence>
<reference evidence="1 2" key="1">
    <citation type="submission" date="2019-11" db="EMBL/GenBank/DDBJ databases">
        <title>Characterization of Elizabethkingia argenteiflava sp. nov., isolated from inner surface of Soybean Pods.</title>
        <authorList>
            <person name="Mo S."/>
        </authorList>
    </citation>
    <scope>NUCLEOTIDE SEQUENCE [LARGE SCALE GENOMIC DNA]</scope>
    <source>
        <strain evidence="1 2">YB22</strain>
    </source>
</reference>
<gene>
    <name evidence="1" type="ORF">GNY06_09590</name>
</gene>
<dbReference type="EMBL" id="JAAABJ010000588">
    <property type="protein sequence ID" value="NAW51618.1"/>
    <property type="molecule type" value="Genomic_DNA"/>
</dbReference>
<sequence>MMNKLQEYQEAVKIGKIIREDIKGDHLSNPKNEVEFIQGGIQNSPIGDRDNGAHFDLARPGKEADKKIEQLGQKLKQNGIK</sequence>
<evidence type="ECO:0000313" key="1">
    <source>
        <dbReference type="EMBL" id="NAW51618.1"/>
    </source>
</evidence>
<accession>A0A845PZ29</accession>
<keyword evidence="2" id="KW-1185">Reference proteome</keyword>
<dbReference type="AlphaFoldDB" id="A0A845PZ29"/>
<name>A0A845PZ29_9FLAO</name>
<comment type="caution">
    <text evidence="1">The sequence shown here is derived from an EMBL/GenBank/DDBJ whole genome shotgun (WGS) entry which is preliminary data.</text>
</comment>